<dbReference type="Gene3D" id="3.90.1580.10">
    <property type="entry name" value="paralog of FGE (formylglycine-generating enzyme)"/>
    <property type="match status" value="2"/>
</dbReference>
<feature type="domain" description="Sulfatase-modifying factor enzyme-like" evidence="1">
    <location>
        <begin position="173"/>
        <end position="305"/>
    </location>
</feature>
<dbReference type="Proteomes" id="UP000287527">
    <property type="component" value="Unassembled WGS sequence"/>
</dbReference>
<name>A0A3S3QKM7_9FLAO</name>
<dbReference type="SUPFAM" id="SSF56436">
    <property type="entry name" value="C-type lectin-like"/>
    <property type="match status" value="1"/>
</dbReference>
<dbReference type="InterPro" id="IPR051043">
    <property type="entry name" value="Sulfatase_Mod_Factor_Kinase"/>
</dbReference>
<dbReference type="RefSeq" id="WP_128390300.1">
    <property type="nucleotide sequence ID" value="NZ_SBII01000008.1"/>
</dbReference>
<dbReference type="PANTHER" id="PTHR23150">
    <property type="entry name" value="SULFATASE MODIFYING FACTOR 1, 2"/>
    <property type="match status" value="1"/>
</dbReference>
<dbReference type="EMBL" id="SBII01000008">
    <property type="protein sequence ID" value="RWW99750.1"/>
    <property type="molecule type" value="Genomic_DNA"/>
</dbReference>
<protein>
    <submittedName>
        <fullName evidence="2">Ergothioneine biosynthesis protein EgtB</fullName>
    </submittedName>
</protein>
<sequence>MTLLDQYHSARKHTEQLCSLLHPEDYVPQPVSFVSPPKWHLAHTTWFFEEFILKKYLAGYTVFNEDFCFLFNSYYNNVGKRVLRENRGSITRPATSTVMKYRNYVDMHMELLLQMKAEKTDFHDLTEMGINHEQQHQELLLTDIKYIFSCNPISPVYSDEVEWENQQNESSGFLTISEGVYGIGFEEDGFCFDNELAPHKVYLQPFEIENALVTNAQYLEFMEAGGYENFNYWLDEGWKWVNENKINSPLYWHKADGKWQHYTLAGIQDIHPNAIVTHVSFYEAAAYAEWKKMRLPTEFEWEVAAPSLDWGKRWEWTHSAYLPYPGFRKTEGAVGEYNGKFMINQMVLRGGSCATPPHHSRTTYRNFFHPEERWQFNGIRLAKL</sequence>
<proteinExistence type="predicted"/>
<dbReference type="GO" id="GO:0052699">
    <property type="term" value="P:ergothioneine biosynthetic process"/>
    <property type="evidence" value="ECO:0007669"/>
    <property type="project" value="InterPro"/>
</dbReference>
<evidence type="ECO:0000313" key="2">
    <source>
        <dbReference type="EMBL" id="RWW99750.1"/>
    </source>
</evidence>
<gene>
    <name evidence="2" type="ORF">EPI11_12425</name>
</gene>
<dbReference type="InterPro" id="IPR005532">
    <property type="entry name" value="SUMF_dom"/>
</dbReference>
<dbReference type="OrthoDB" id="9768004at2"/>
<keyword evidence="3" id="KW-1185">Reference proteome</keyword>
<accession>A0A3S3QKM7</accession>
<comment type="caution">
    <text evidence="2">The sequence shown here is derived from an EMBL/GenBank/DDBJ whole genome shotgun (WGS) entry which is preliminary data.</text>
</comment>
<dbReference type="NCBIfam" id="TIGR03440">
    <property type="entry name" value="egtB_TIGR03440"/>
    <property type="match status" value="1"/>
</dbReference>
<dbReference type="InterPro" id="IPR016187">
    <property type="entry name" value="CTDL_fold"/>
</dbReference>
<reference evidence="2 3" key="1">
    <citation type="submission" date="2019-01" db="EMBL/GenBank/DDBJ databases">
        <title>Flavobacterium sp. nov.,isolated from freshwater.</title>
        <authorList>
            <person name="Zhang R."/>
            <person name="Du Z.-J."/>
        </authorList>
    </citation>
    <scope>NUCLEOTIDE SEQUENCE [LARGE SCALE GENOMIC DNA]</scope>
    <source>
        <strain evidence="2 3">1E403</strain>
    </source>
</reference>
<dbReference type="AlphaFoldDB" id="A0A3S3QKM7"/>
<organism evidence="2 3">
    <name type="scientific">Flavobacterium cerinum</name>
    <dbReference type="NCBI Taxonomy" id="2502784"/>
    <lineage>
        <taxon>Bacteria</taxon>
        <taxon>Pseudomonadati</taxon>
        <taxon>Bacteroidota</taxon>
        <taxon>Flavobacteriia</taxon>
        <taxon>Flavobacteriales</taxon>
        <taxon>Flavobacteriaceae</taxon>
        <taxon>Flavobacterium</taxon>
    </lineage>
</organism>
<evidence type="ECO:0000259" key="1">
    <source>
        <dbReference type="Pfam" id="PF03781"/>
    </source>
</evidence>
<evidence type="ECO:0000313" key="3">
    <source>
        <dbReference type="Proteomes" id="UP000287527"/>
    </source>
</evidence>
<dbReference type="InterPro" id="IPR017806">
    <property type="entry name" value="EgtB"/>
</dbReference>
<dbReference type="PANTHER" id="PTHR23150:SF36">
    <property type="entry name" value="HERCYNINE OXYGENASE"/>
    <property type="match status" value="1"/>
</dbReference>
<dbReference type="InterPro" id="IPR042095">
    <property type="entry name" value="SUMF_sf"/>
</dbReference>
<dbReference type="Pfam" id="PF03781">
    <property type="entry name" value="FGE-sulfatase"/>
    <property type="match status" value="1"/>
</dbReference>